<name>A0A8D9BVE4_9HEMI</name>
<evidence type="ECO:0000313" key="2">
    <source>
        <dbReference type="EMBL" id="CAG6792138.1"/>
    </source>
</evidence>
<feature type="compositionally biased region" description="Basic and acidic residues" evidence="1">
    <location>
        <begin position="103"/>
        <end position="115"/>
    </location>
</feature>
<feature type="compositionally biased region" description="Polar residues" evidence="1">
    <location>
        <begin position="136"/>
        <end position="146"/>
    </location>
</feature>
<reference evidence="2" key="1">
    <citation type="submission" date="2021-05" db="EMBL/GenBank/DDBJ databases">
        <authorList>
            <person name="Alioto T."/>
            <person name="Alioto T."/>
            <person name="Gomez Garrido J."/>
        </authorList>
    </citation>
    <scope>NUCLEOTIDE SEQUENCE</scope>
</reference>
<organism evidence="2">
    <name type="scientific">Cacopsylla melanoneura</name>
    <dbReference type="NCBI Taxonomy" id="428564"/>
    <lineage>
        <taxon>Eukaryota</taxon>
        <taxon>Metazoa</taxon>
        <taxon>Ecdysozoa</taxon>
        <taxon>Arthropoda</taxon>
        <taxon>Hexapoda</taxon>
        <taxon>Insecta</taxon>
        <taxon>Pterygota</taxon>
        <taxon>Neoptera</taxon>
        <taxon>Paraneoptera</taxon>
        <taxon>Hemiptera</taxon>
        <taxon>Sternorrhyncha</taxon>
        <taxon>Psylloidea</taxon>
        <taxon>Psyllidae</taxon>
        <taxon>Psyllinae</taxon>
        <taxon>Cacopsylla</taxon>
    </lineage>
</organism>
<protein>
    <submittedName>
        <fullName evidence="2">Uncharacterized protein</fullName>
    </submittedName>
</protein>
<proteinExistence type="predicted"/>
<dbReference type="AlphaFoldDB" id="A0A8D9BVE4"/>
<feature type="compositionally biased region" description="Polar residues" evidence="1">
    <location>
        <begin position="157"/>
        <end position="176"/>
    </location>
</feature>
<accession>A0A8D9BVE4</accession>
<feature type="region of interest" description="Disordered" evidence="1">
    <location>
        <begin position="103"/>
        <end position="188"/>
    </location>
</feature>
<evidence type="ECO:0000256" key="1">
    <source>
        <dbReference type="SAM" id="MobiDB-lite"/>
    </source>
</evidence>
<dbReference type="EMBL" id="HBUF01679717">
    <property type="protein sequence ID" value="CAG6792138.1"/>
    <property type="molecule type" value="Transcribed_RNA"/>
</dbReference>
<sequence length="284" mass="32057">MALNQINTNGIVPTNVNKALMRQELHGMSTKSVNPFARSLPSKTNLKVADSNDELVDGTNMENTIHDMMSENDAKRCRKDTSDTCEGLGREDKAFRSTENIFRGHKDIDQPREDSGADSYDFTTSTKEHSIAPHANTRNNVNFTSNTKDESHARNNVDITSNTKDQQSHASRNIGENTDKDRDPDENMDLYVGHRKISTIHKAADYIANETSVNDDNNYNETMNKVANTNYFIEELLKRGGGNSYGNIYGEDDLYLKKLFFFYYPPCALLLNNNICTCQLFNGK</sequence>